<dbReference type="Pfam" id="PF00512">
    <property type="entry name" value="HisKA"/>
    <property type="match status" value="1"/>
</dbReference>
<accession>A0A6J4LAY8</accession>
<evidence type="ECO:0000256" key="6">
    <source>
        <dbReference type="ARBA" id="ARBA00023012"/>
    </source>
</evidence>
<dbReference type="InterPro" id="IPR036097">
    <property type="entry name" value="HisK_dim/P_sf"/>
</dbReference>
<gene>
    <name evidence="11" type="ORF">AVDCRST_MAG40-1814</name>
</gene>
<dbReference type="EC" id="2.7.13.3" evidence="2"/>
<name>A0A6J4LAY8_9BACT</name>
<dbReference type="PRINTS" id="PR00344">
    <property type="entry name" value="BCTRLSENSOR"/>
</dbReference>
<dbReference type="EMBL" id="CADCTX010000563">
    <property type="protein sequence ID" value="CAA9328632.1"/>
    <property type="molecule type" value="Genomic_DNA"/>
</dbReference>
<keyword evidence="4" id="KW-0808">Transferase</keyword>
<evidence type="ECO:0000256" key="5">
    <source>
        <dbReference type="ARBA" id="ARBA00022777"/>
    </source>
</evidence>
<keyword evidence="3" id="KW-0597">Phosphoprotein</keyword>
<dbReference type="PANTHER" id="PTHR43047:SF72">
    <property type="entry name" value="OSMOSENSING HISTIDINE PROTEIN KINASE SLN1"/>
    <property type="match status" value="1"/>
</dbReference>
<protein>
    <recommendedName>
        <fullName evidence="2">histidine kinase</fullName>
        <ecNumber evidence="2">2.7.13.3</ecNumber>
    </recommendedName>
</protein>
<keyword evidence="8" id="KW-1133">Transmembrane helix</keyword>
<feature type="domain" description="CHASE" evidence="10">
    <location>
        <begin position="124"/>
        <end position="192"/>
    </location>
</feature>
<dbReference type="Gene3D" id="3.30.565.10">
    <property type="entry name" value="Histidine kinase-like ATPase, C-terminal domain"/>
    <property type="match status" value="1"/>
</dbReference>
<dbReference type="InterPro" id="IPR005467">
    <property type="entry name" value="His_kinase_dom"/>
</dbReference>
<dbReference type="GO" id="GO:0000155">
    <property type="term" value="F:phosphorelay sensor kinase activity"/>
    <property type="evidence" value="ECO:0007669"/>
    <property type="project" value="InterPro"/>
</dbReference>
<dbReference type="SUPFAM" id="SSF47384">
    <property type="entry name" value="Homodimeric domain of signal transducing histidine kinase"/>
    <property type="match status" value="1"/>
</dbReference>
<dbReference type="SMART" id="SM00387">
    <property type="entry name" value="HATPase_c"/>
    <property type="match status" value="1"/>
</dbReference>
<keyword evidence="5 11" id="KW-0418">Kinase</keyword>
<dbReference type="PROSITE" id="PS50839">
    <property type="entry name" value="CHASE"/>
    <property type="match status" value="1"/>
</dbReference>
<feature type="domain" description="Histidine kinase" evidence="9">
    <location>
        <begin position="309"/>
        <end position="557"/>
    </location>
</feature>
<evidence type="ECO:0000256" key="3">
    <source>
        <dbReference type="ARBA" id="ARBA00022553"/>
    </source>
</evidence>
<dbReference type="InterPro" id="IPR036890">
    <property type="entry name" value="HATPase_C_sf"/>
</dbReference>
<dbReference type="CDD" id="cd00082">
    <property type="entry name" value="HisKA"/>
    <property type="match status" value="1"/>
</dbReference>
<dbReference type="InterPro" id="IPR003661">
    <property type="entry name" value="HisK_dim/P_dom"/>
</dbReference>
<feature type="region of interest" description="Disordered" evidence="7">
    <location>
        <begin position="562"/>
        <end position="584"/>
    </location>
</feature>
<dbReference type="Pfam" id="PF02518">
    <property type="entry name" value="HATPase_c"/>
    <property type="match status" value="1"/>
</dbReference>
<feature type="transmembrane region" description="Helical" evidence="8">
    <location>
        <begin position="255"/>
        <end position="274"/>
    </location>
</feature>
<evidence type="ECO:0000259" key="9">
    <source>
        <dbReference type="PROSITE" id="PS50109"/>
    </source>
</evidence>
<evidence type="ECO:0000313" key="11">
    <source>
        <dbReference type="EMBL" id="CAA9328632.1"/>
    </source>
</evidence>
<dbReference type="FunFam" id="1.10.287.130:FF:000001">
    <property type="entry name" value="Two-component sensor histidine kinase"/>
    <property type="match status" value="1"/>
</dbReference>
<evidence type="ECO:0000256" key="4">
    <source>
        <dbReference type="ARBA" id="ARBA00022679"/>
    </source>
</evidence>
<evidence type="ECO:0000256" key="8">
    <source>
        <dbReference type="SAM" id="Phobius"/>
    </source>
</evidence>
<evidence type="ECO:0000259" key="10">
    <source>
        <dbReference type="PROSITE" id="PS50839"/>
    </source>
</evidence>
<organism evidence="11">
    <name type="scientific">uncultured Gemmatimonadaceae bacterium</name>
    <dbReference type="NCBI Taxonomy" id="246130"/>
    <lineage>
        <taxon>Bacteria</taxon>
        <taxon>Pseudomonadati</taxon>
        <taxon>Gemmatimonadota</taxon>
        <taxon>Gemmatimonadia</taxon>
        <taxon>Gemmatimonadales</taxon>
        <taxon>Gemmatimonadaceae</taxon>
        <taxon>environmental samples</taxon>
    </lineage>
</organism>
<dbReference type="SMART" id="SM00388">
    <property type="entry name" value="HisKA"/>
    <property type="match status" value="1"/>
</dbReference>
<dbReference type="InterPro" id="IPR003594">
    <property type="entry name" value="HATPase_dom"/>
</dbReference>
<dbReference type="PROSITE" id="PS50109">
    <property type="entry name" value="HIS_KIN"/>
    <property type="match status" value="1"/>
</dbReference>
<keyword evidence="8" id="KW-0812">Transmembrane</keyword>
<comment type="catalytic activity">
    <reaction evidence="1">
        <text>ATP + protein L-histidine = ADP + protein N-phospho-L-histidine.</text>
        <dbReference type="EC" id="2.7.13.3"/>
    </reaction>
</comment>
<dbReference type="AlphaFoldDB" id="A0A6J4LAY8"/>
<evidence type="ECO:0000256" key="7">
    <source>
        <dbReference type="SAM" id="MobiDB-lite"/>
    </source>
</evidence>
<dbReference type="PANTHER" id="PTHR43047">
    <property type="entry name" value="TWO-COMPONENT HISTIDINE PROTEIN KINASE"/>
    <property type="match status" value="1"/>
</dbReference>
<reference evidence="11" key="1">
    <citation type="submission" date="2020-02" db="EMBL/GenBank/DDBJ databases">
        <authorList>
            <person name="Meier V. D."/>
        </authorList>
    </citation>
    <scope>NUCLEOTIDE SEQUENCE</scope>
    <source>
        <strain evidence="11">AVDCRST_MAG40</strain>
    </source>
</reference>
<evidence type="ECO:0000256" key="1">
    <source>
        <dbReference type="ARBA" id="ARBA00000085"/>
    </source>
</evidence>
<sequence>MRSKFGLRPLTIALAAIFVLTLAGLASLDRALGTADRAQLEQRATEARVVVESFLVVQARALSAFRGLYLTPGQAPSEERFTALVQSLDDELREFRRVAITDSAGVVLHGVRFGGDAAPAFPAGVDVDTLPMLRLRETVRRVRATRRTQLSAPGRLSGAERGFVVVDPQYVRGELAGFALGFVPTSALARQLPRQGEGGRRGITILAGRDTVVRADTPAGARLTKQLPYVLRLPGGGQPWLAEVTHVTMTLPLRVALWGLGLSTLAAVMFWLVYERRQAWRLAERSSELERLSGELLRANKAKSEFLANVSHELRTPLNAIVGFADLLRDGVYGELPPRQAGPVQRIEASANHLRHLVDQILDLAKMAAGRLEVHTDIIDLRPFVFDVATEVESLVSEKGLQLSLAVPATLPRVRTDPTHLRQILVNLLGNAVKYTDAGGVVVRARLVGPGSDTSRAATRSSGEVVVRAAASPRPEALWIALQVSDSGIGIAEADRERVFDEFEQVNAGPRGESMRRGTGLGLAISRRLARLLDGDLTLESTLGKGSTFTLWLPVNPADLREEGRGSRSRGLTGSQQVVAQGTR</sequence>
<keyword evidence="8" id="KW-0472">Membrane</keyword>
<dbReference type="SUPFAM" id="SSF55874">
    <property type="entry name" value="ATPase domain of HSP90 chaperone/DNA topoisomerase II/histidine kinase"/>
    <property type="match status" value="1"/>
</dbReference>
<keyword evidence="6" id="KW-0902">Two-component regulatory system</keyword>
<dbReference type="Gene3D" id="1.10.287.130">
    <property type="match status" value="1"/>
</dbReference>
<dbReference type="GO" id="GO:0005886">
    <property type="term" value="C:plasma membrane"/>
    <property type="evidence" value="ECO:0007669"/>
    <property type="project" value="TreeGrafter"/>
</dbReference>
<dbReference type="GO" id="GO:0009927">
    <property type="term" value="F:histidine phosphotransfer kinase activity"/>
    <property type="evidence" value="ECO:0007669"/>
    <property type="project" value="TreeGrafter"/>
</dbReference>
<proteinExistence type="predicted"/>
<dbReference type="InterPro" id="IPR004358">
    <property type="entry name" value="Sig_transdc_His_kin-like_C"/>
</dbReference>
<evidence type="ECO:0000256" key="2">
    <source>
        <dbReference type="ARBA" id="ARBA00012438"/>
    </source>
</evidence>
<dbReference type="InterPro" id="IPR006189">
    <property type="entry name" value="CHASE_dom"/>
</dbReference>
<dbReference type="CDD" id="cd16922">
    <property type="entry name" value="HATPase_EvgS-ArcB-TorS-like"/>
    <property type="match status" value="1"/>
</dbReference>